<dbReference type="OrthoDB" id="1881at2759"/>
<dbReference type="PANTHER" id="PTHR12307">
    <property type="entry name" value="PROTEIN PHOSPHATASE 1 REGULATORY SUBUNIT"/>
    <property type="match status" value="1"/>
</dbReference>
<sequence>MPSPAGYDYVFTGSSLQQAHSTAAQLASSQFSHYFAASSIKGLAGADGRGNGGGSPFSLRGSHHGPAIIHKSVSAPGSLLLTHSILSNRGGANRPSFERRDSLEDGPLSPDPYDSPPPVAPHPWGSRHRAAHRSSRKVPILKQQQHFLECSSAEKKRVSFADDMGLDLERTRFFTEELDCSWGTEPEPGRFGGPKSAEDAMDDEDLVVEISEWQVNFSQPAADYLGFREKLETRFVALENVIIKQKTNSFMGTIKVQNMSFKKDVFVRCTFNGWDTFSDYPAKFCGKASDAVDKYDTFSFEIVIPTNSRTSSSSDSDKQSVEFCIGFRSDGQEYWDSNTGRNYQLITSQQKQRRATEKQTDAYAIHSLAGSWSQFASWNHLDSTRPYY</sequence>
<dbReference type="Proteomes" id="UP000192578">
    <property type="component" value="Unassembled WGS sequence"/>
</dbReference>
<dbReference type="GO" id="GO:2001069">
    <property type="term" value="F:glycogen binding"/>
    <property type="evidence" value="ECO:0007669"/>
    <property type="project" value="TreeGrafter"/>
</dbReference>
<reference evidence="4" key="1">
    <citation type="submission" date="2017-01" db="EMBL/GenBank/DDBJ databases">
        <title>Comparative genomics of anhydrobiosis in the tardigrade Hypsibius dujardini.</title>
        <authorList>
            <person name="Yoshida Y."/>
            <person name="Koutsovoulos G."/>
            <person name="Laetsch D."/>
            <person name="Stevens L."/>
            <person name="Kumar S."/>
            <person name="Horikawa D."/>
            <person name="Ishino K."/>
            <person name="Komine S."/>
            <person name="Tomita M."/>
            <person name="Blaxter M."/>
            <person name="Arakawa K."/>
        </authorList>
    </citation>
    <scope>NUCLEOTIDE SEQUENCE [LARGE SCALE GENOMIC DNA]</scope>
    <source>
        <strain evidence="4">Z151</strain>
    </source>
</reference>
<accession>A0A1W0XBZ9</accession>
<name>A0A1W0XBZ9_HYPEX</name>
<dbReference type="Gene3D" id="2.60.40.2440">
    <property type="entry name" value="Carbohydrate binding type-21 domain"/>
    <property type="match status" value="1"/>
</dbReference>
<dbReference type="PANTHER" id="PTHR12307:SF48">
    <property type="entry name" value="PROTEIN PHOSPHATASE 1 REGULATORY SUBUNIT"/>
    <property type="match status" value="1"/>
</dbReference>
<feature type="domain" description="CBM21" evidence="2">
    <location>
        <begin position="228"/>
        <end position="346"/>
    </location>
</feature>
<keyword evidence="4" id="KW-1185">Reference proteome</keyword>
<gene>
    <name evidence="3" type="ORF">BV898_01244</name>
</gene>
<dbReference type="GO" id="GO:0008157">
    <property type="term" value="F:protein phosphatase 1 binding"/>
    <property type="evidence" value="ECO:0007669"/>
    <property type="project" value="TreeGrafter"/>
</dbReference>
<organism evidence="3 4">
    <name type="scientific">Hypsibius exemplaris</name>
    <name type="common">Freshwater tardigrade</name>
    <dbReference type="NCBI Taxonomy" id="2072580"/>
    <lineage>
        <taxon>Eukaryota</taxon>
        <taxon>Metazoa</taxon>
        <taxon>Ecdysozoa</taxon>
        <taxon>Tardigrada</taxon>
        <taxon>Eutardigrada</taxon>
        <taxon>Parachela</taxon>
        <taxon>Hypsibioidea</taxon>
        <taxon>Hypsibiidae</taxon>
        <taxon>Hypsibius</taxon>
    </lineage>
</organism>
<dbReference type="InterPro" id="IPR050782">
    <property type="entry name" value="PP1_regulatory_subunit_3"/>
</dbReference>
<dbReference type="PROSITE" id="PS51159">
    <property type="entry name" value="CBM21"/>
    <property type="match status" value="1"/>
</dbReference>
<dbReference type="GO" id="GO:0005979">
    <property type="term" value="P:regulation of glycogen biosynthetic process"/>
    <property type="evidence" value="ECO:0007669"/>
    <property type="project" value="TreeGrafter"/>
</dbReference>
<protein>
    <recommendedName>
        <fullName evidence="2">CBM21 domain-containing protein</fullName>
    </recommendedName>
</protein>
<feature type="region of interest" description="Disordered" evidence="1">
    <location>
        <begin position="90"/>
        <end position="133"/>
    </location>
</feature>
<evidence type="ECO:0000259" key="2">
    <source>
        <dbReference type="PROSITE" id="PS51159"/>
    </source>
</evidence>
<dbReference type="Pfam" id="PF03370">
    <property type="entry name" value="CBM_21"/>
    <property type="match status" value="1"/>
</dbReference>
<comment type="caution">
    <text evidence="3">The sequence shown here is derived from an EMBL/GenBank/DDBJ whole genome shotgun (WGS) entry which is preliminary data.</text>
</comment>
<dbReference type="InterPro" id="IPR038175">
    <property type="entry name" value="CBM21_dom_sf"/>
</dbReference>
<feature type="compositionally biased region" description="Pro residues" evidence="1">
    <location>
        <begin position="109"/>
        <end position="121"/>
    </location>
</feature>
<proteinExistence type="predicted"/>
<evidence type="ECO:0000256" key="1">
    <source>
        <dbReference type="SAM" id="MobiDB-lite"/>
    </source>
</evidence>
<dbReference type="AlphaFoldDB" id="A0A1W0XBZ9"/>
<evidence type="ECO:0000313" key="3">
    <source>
        <dbReference type="EMBL" id="OQV25037.1"/>
    </source>
</evidence>
<dbReference type="InterPro" id="IPR005036">
    <property type="entry name" value="CBM21_dom"/>
</dbReference>
<dbReference type="GO" id="GO:0000164">
    <property type="term" value="C:protein phosphatase type 1 complex"/>
    <property type="evidence" value="ECO:0007669"/>
    <property type="project" value="TreeGrafter"/>
</dbReference>
<dbReference type="EMBL" id="MTYJ01000004">
    <property type="protein sequence ID" value="OQV25037.1"/>
    <property type="molecule type" value="Genomic_DNA"/>
</dbReference>
<evidence type="ECO:0000313" key="4">
    <source>
        <dbReference type="Proteomes" id="UP000192578"/>
    </source>
</evidence>